<feature type="domain" description="Phosphotyrosine protein phosphatase I" evidence="2">
    <location>
        <begin position="47"/>
        <end position="205"/>
    </location>
</feature>
<dbReference type="Gene3D" id="3.40.50.2300">
    <property type="match status" value="1"/>
</dbReference>
<evidence type="ECO:0000313" key="3">
    <source>
        <dbReference type="EMBL" id="PJZ25851.1"/>
    </source>
</evidence>
<dbReference type="Proteomes" id="UP000232196">
    <property type="component" value="Unassembled WGS sequence"/>
</dbReference>
<keyword evidence="4" id="KW-1185">Reference proteome</keyword>
<evidence type="ECO:0000313" key="4">
    <source>
        <dbReference type="Proteomes" id="UP000232196"/>
    </source>
</evidence>
<dbReference type="PANTHER" id="PTHR43428:SF1">
    <property type="entry name" value="ARSENATE REDUCTASE"/>
    <property type="match status" value="1"/>
</dbReference>
<keyword evidence="1" id="KW-0059">Arsenical resistance</keyword>
<sequence length="210" mass="23448">MSPLFQPLKTYLDAKLSLIDKIPKERKAVLSSFADFILQSFETKQKANLVFICTHNSRRSQIAQAFAACIPHYFDFPGVKSFSGGTSITELHPNAVSALENCGFRLENQGPPRNPKYSIWWADGTPALIAYSKKFQDAPNPASEFIAVLVCSQADESCPYVPGAEARISLPFEDPKSADDSENPLEKYLQTCDQISSELLYTFREVKQKL</sequence>
<dbReference type="AlphaFoldDB" id="A0A2M9XDR6"/>
<dbReference type="SUPFAM" id="SSF52788">
    <property type="entry name" value="Phosphotyrosine protein phosphatases I"/>
    <property type="match status" value="1"/>
</dbReference>
<accession>A0A2M9XDR6</accession>
<dbReference type="PANTHER" id="PTHR43428">
    <property type="entry name" value="ARSENATE REDUCTASE"/>
    <property type="match status" value="1"/>
</dbReference>
<dbReference type="GO" id="GO:0046685">
    <property type="term" value="P:response to arsenic-containing substance"/>
    <property type="evidence" value="ECO:0007669"/>
    <property type="project" value="UniProtKB-KW"/>
</dbReference>
<evidence type="ECO:0000256" key="1">
    <source>
        <dbReference type="ARBA" id="ARBA00022849"/>
    </source>
</evidence>
<dbReference type="OrthoDB" id="9784339at2"/>
<evidence type="ECO:0000259" key="2">
    <source>
        <dbReference type="SMART" id="SM00226"/>
    </source>
</evidence>
<dbReference type="InterPro" id="IPR023485">
    <property type="entry name" value="Ptyr_pPase"/>
</dbReference>
<comment type="caution">
    <text evidence="3">The sequence shown here is derived from an EMBL/GenBank/DDBJ whole genome shotgun (WGS) entry which is preliminary data.</text>
</comment>
<dbReference type="RefSeq" id="WP_100706488.1">
    <property type="nucleotide sequence ID" value="NZ_NPDL01000001.1"/>
</dbReference>
<organism evidence="3 4">
    <name type="scientific">Leptospira hartskeerlii</name>
    <dbReference type="NCBI Taxonomy" id="2023177"/>
    <lineage>
        <taxon>Bacteria</taxon>
        <taxon>Pseudomonadati</taxon>
        <taxon>Spirochaetota</taxon>
        <taxon>Spirochaetia</taxon>
        <taxon>Leptospirales</taxon>
        <taxon>Leptospiraceae</taxon>
        <taxon>Leptospira</taxon>
    </lineage>
</organism>
<proteinExistence type="predicted"/>
<dbReference type="EMBL" id="NPDN01000004">
    <property type="protein sequence ID" value="PJZ25851.1"/>
    <property type="molecule type" value="Genomic_DNA"/>
</dbReference>
<dbReference type="SMART" id="SM00226">
    <property type="entry name" value="LMWPc"/>
    <property type="match status" value="1"/>
</dbReference>
<reference evidence="3 4" key="1">
    <citation type="submission" date="2017-07" db="EMBL/GenBank/DDBJ databases">
        <title>Leptospira spp. isolated from tropical soils.</title>
        <authorList>
            <person name="Thibeaux R."/>
            <person name="Iraola G."/>
            <person name="Ferres I."/>
            <person name="Bierque E."/>
            <person name="Girault D."/>
            <person name="Soupe-Gilbert M.-E."/>
            <person name="Picardeau M."/>
            <person name="Goarant C."/>
        </authorList>
    </citation>
    <scope>NUCLEOTIDE SEQUENCE [LARGE SCALE GENOMIC DNA]</scope>
    <source>
        <strain evidence="3 4">MCA1-C-A1</strain>
    </source>
</reference>
<gene>
    <name evidence="3" type="ORF">CH357_09465</name>
</gene>
<dbReference type="InterPro" id="IPR036196">
    <property type="entry name" value="Ptyr_pPase_sf"/>
</dbReference>
<protein>
    <recommendedName>
        <fullName evidence="2">Phosphotyrosine protein phosphatase I domain-containing protein</fullName>
    </recommendedName>
</protein>
<name>A0A2M9XDR6_9LEPT</name>